<dbReference type="Pfam" id="PF00995">
    <property type="entry name" value="Sec1"/>
    <property type="match status" value="1"/>
</dbReference>
<dbReference type="GO" id="GO:0048210">
    <property type="term" value="P:Golgi vesicle fusion to target membrane"/>
    <property type="evidence" value="ECO:0007669"/>
    <property type="project" value="EnsemblFungi"/>
</dbReference>
<dbReference type="GO" id="GO:0031201">
    <property type="term" value="C:SNARE complex"/>
    <property type="evidence" value="ECO:0007669"/>
    <property type="project" value="EnsemblFungi"/>
</dbReference>
<evidence type="ECO:0000313" key="3">
    <source>
        <dbReference type="Proteomes" id="UP000190274"/>
    </source>
</evidence>
<sequence length="578" mass="66715">MDLFKVSDFYLNRIASSRTKISRDAEPKTKIKALLLDKHTTGTISMCTTQTELLEQELYLIDTLENQNRDVMRHMRCLVYAKPTDETIELLATELQNPKYSEYQIFFNNMVTKTQLERLAECDDLELVHKVEEIFQDYQILNENLFSLDLPPSKLFTNHLIWEPVGLQETARGLTSLLLSLKLKPLIRYEAGSRLASKLAHEVLQTIHQNERTLFDFPPLDSPPLLFIIDRHHDALTPLLQPWTYQSMTNEYLGIKRNIVDLSKVPEIDPSMKQVVLSAKQDNFFHETMFLNFGELGDKVKQYVSSYKDKTKSNSQINTIEDIKQFIGKYPEFRRLSGDVSKHMAIVGELDRQLQDKHIWEISELEQNISAHATDYQNYKDLLNLILDPKIDSYYKLKLACVFSLKNSGSAQFAEISRALSLQVSPEEVNFFHHFNSIFQTRTQQSATGRDRDDLISELAKKFNQKGQHKADNVFMQHVPELFALLNDLSKNKVSEDKYPFLENSPRKFPPQDVIIFFAGGVTFEEARVLHQFNKTMSEENDGKIRAVLGGTSILGTRDFMDYCKTSGKKETELSDLL</sequence>
<dbReference type="GO" id="GO:0007035">
    <property type="term" value="P:vacuolar acidification"/>
    <property type="evidence" value="ECO:0007669"/>
    <property type="project" value="EnsemblFungi"/>
</dbReference>
<dbReference type="Proteomes" id="UP000190274">
    <property type="component" value="Chromosome E"/>
</dbReference>
<comment type="similarity">
    <text evidence="1">Belongs to the STXBP/unc-18/SEC1 family.</text>
</comment>
<dbReference type="GO" id="GO:0006895">
    <property type="term" value="P:Golgi to endosome transport"/>
    <property type="evidence" value="ECO:0007669"/>
    <property type="project" value="EnsemblFungi"/>
</dbReference>
<dbReference type="Gene3D" id="3.40.50.2060">
    <property type="match status" value="1"/>
</dbReference>
<dbReference type="GO" id="GO:0000139">
    <property type="term" value="C:Golgi membrane"/>
    <property type="evidence" value="ECO:0007669"/>
    <property type="project" value="EnsemblFungi"/>
</dbReference>
<dbReference type="OrthoDB" id="10266265at2759"/>
<dbReference type="EMBL" id="LT598455">
    <property type="protein sequence ID" value="SCU87431.1"/>
    <property type="molecule type" value="Genomic_DNA"/>
</dbReference>
<reference evidence="3" key="1">
    <citation type="submission" date="2016-03" db="EMBL/GenBank/DDBJ databases">
        <authorList>
            <person name="Devillers H."/>
        </authorList>
    </citation>
    <scope>NUCLEOTIDE SEQUENCE [LARGE SCALE GENOMIC DNA]</scope>
</reference>
<dbReference type="Gene3D" id="3.90.830.10">
    <property type="entry name" value="Syntaxin Binding Protein 1, Chain A, domain 2"/>
    <property type="match status" value="1"/>
</dbReference>
<dbReference type="Gene3D" id="1.25.40.60">
    <property type="match status" value="1"/>
</dbReference>
<dbReference type="GO" id="GO:0005829">
    <property type="term" value="C:cytosol"/>
    <property type="evidence" value="ECO:0007669"/>
    <property type="project" value="EnsemblFungi"/>
</dbReference>
<keyword evidence="3" id="KW-1185">Reference proteome</keyword>
<protein>
    <submittedName>
        <fullName evidence="2">LADA_0E03972g1_1</fullName>
    </submittedName>
</protein>
<dbReference type="GO" id="GO:0032258">
    <property type="term" value="P:cytoplasm to vacuole targeting by the Cvt pathway"/>
    <property type="evidence" value="ECO:0007669"/>
    <property type="project" value="EnsemblFungi"/>
</dbReference>
<dbReference type="STRING" id="1266660.A0A1G4JC28"/>
<gene>
    <name evidence="2" type="ORF">LADA_0E03972G</name>
</gene>
<dbReference type="PIRSF" id="PIRSF005715">
    <property type="entry name" value="VPS45_Sec1"/>
    <property type="match status" value="1"/>
</dbReference>
<name>A0A1G4JC28_9SACH</name>
<dbReference type="GO" id="GO:0051082">
    <property type="term" value="F:unfolded protein binding"/>
    <property type="evidence" value="ECO:0007669"/>
    <property type="project" value="EnsemblFungi"/>
</dbReference>
<dbReference type="Gene3D" id="3.40.50.1910">
    <property type="match status" value="1"/>
</dbReference>
<dbReference type="InterPro" id="IPR043154">
    <property type="entry name" value="Sec-1-like_dom1"/>
</dbReference>
<dbReference type="InterPro" id="IPR036045">
    <property type="entry name" value="Sec1-like_sf"/>
</dbReference>
<accession>A0A1G4JC28</accession>
<dbReference type="InterPro" id="IPR027482">
    <property type="entry name" value="Sec1-like_dom2"/>
</dbReference>
<dbReference type="InterPro" id="IPR001619">
    <property type="entry name" value="Sec1-like"/>
</dbReference>
<dbReference type="GO" id="GO:0006896">
    <property type="term" value="P:Golgi to vacuole transport"/>
    <property type="evidence" value="ECO:0007669"/>
    <property type="project" value="EnsemblFungi"/>
</dbReference>
<dbReference type="GO" id="GO:0000011">
    <property type="term" value="P:vacuole inheritance"/>
    <property type="evidence" value="ECO:0007669"/>
    <property type="project" value="EnsemblFungi"/>
</dbReference>
<dbReference type="GO" id="GO:0000149">
    <property type="term" value="F:SNARE binding"/>
    <property type="evidence" value="ECO:0007669"/>
    <property type="project" value="EnsemblFungi"/>
</dbReference>
<dbReference type="GO" id="GO:0035543">
    <property type="term" value="P:positive regulation of SNARE complex assembly"/>
    <property type="evidence" value="ECO:0007669"/>
    <property type="project" value="EnsemblFungi"/>
</dbReference>
<dbReference type="SUPFAM" id="SSF56815">
    <property type="entry name" value="Sec1/munc18-like (SM) proteins"/>
    <property type="match status" value="1"/>
</dbReference>
<dbReference type="PANTHER" id="PTHR11679">
    <property type="entry name" value="VESICLE PROTEIN SORTING-ASSOCIATED"/>
    <property type="match status" value="1"/>
</dbReference>
<evidence type="ECO:0000313" key="2">
    <source>
        <dbReference type="EMBL" id="SCU87431.1"/>
    </source>
</evidence>
<proteinExistence type="inferred from homology"/>
<dbReference type="AlphaFoldDB" id="A0A1G4JC28"/>
<evidence type="ECO:0000256" key="1">
    <source>
        <dbReference type="ARBA" id="ARBA00009884"/>
    </source>
</evidence>
<dbReference type="InterPro" id="IPR043127">
    <property type="entry name" value="Sec-1-like_dom3a"/>
</dbReference>
<organism evidence="2 3">
    <name type="scientific">Lachancea dasiensis</name>
    <dbReference type="NCBI Taxonomy" id="1072105"/>
    <lineage>
        <taxon>Eukaryota</taxon>
        <taxon>Fungi</taxon>
        <taxon>Dikarya</taxon>
        <taxon>Ascomycota</taxon>
        <taxon>Saccharomycotina</taxon>
        <taxon>Saccharomycetes</taxon>
        <taxon>Saccharomycetales</taxon>
        <taxon>Saccharomycetaceae</taxon>
        <taxon>Lachancea</taxon>
    </lineage>
</organism>